<dbReference type="OrthoDB" id="160645at2759"/>
<feature type="domain" description="Apple" evidence="3">
    <location>
        <begin position="116"/>
        <end position="165"/>
    </location>
</feature>
<keyword evidence="5" id="KW-1185">Reference proteome</keyword>
<dbReference type="EMBL" id="MU001635">
    <property type="protein sequence ID" value="KAF2483092.1"/>
    <property type="molecule type" value="Genomic_DNA"/>
</dbReference>
<dbReference type="AlphaFoldDB" id="A0A6A6PSY7"/>
<feature type="signal peptide" evidence="2">
    <location>
        <begin position="1"/>
        <end position="21"/>
    </location>
</feature>
<dbReference type="RefSeq" id="XP_033589662.1">
    <property type="nucleotide sequence ID" value="XM_033729515.1"/>
</dbReference>
<dbReference type="GeneID" id="54470517"/>
<dbReference type="Pfam" id="PF14295">
    <property type="entry name" value="PAN_4"/>
    <property type="match status" value="1"/>
</dbReference>
<evidence type="ECO:0000313" key="5">
    <source>
        <dbReference type="Proteomes" id="UP000799767"/>
    </source>
</evidence>
<feature type="compositionally biased region" description="Low complexity" evidence="1">
    <location>
        <begin position="77"/>
        <end position="91"/>
    </location>
</feature>
<name>A0A6A6PSY7_9PEZI</name>
<evidence type="ECO:0000256" key="2">
    <source>
        <dbReference type="SAM" id="SignalP"/>
    </source>
</evidence>
<feature type="region of interest" description="Disordered" evidence="1">
    <location>
        <begin position="44"/>
        <end position="91"/>
    </location>
</feature>
<accession>A0A6A6PSY7</accession>
<protein>
    <recommendedName>
        <fullName evidence="3">Apple domain-containing protein</fullName>
    </recommendedName>
</protein>
<evidence type="ECO:0000256" key="1">
    <source>
        <dbReference type="SAM" id="MobiDB-lite"/>
    </source>
</evidence>
<reference evidence="4" key="1">
    <citation type="journal article" date="2020" name="Stud. Mycol.">
        <title>101 Dothideomycetes genomes: a test case for predicting lifestyles and emergence of pathogens.</title>
        <authorList>
            <person name="Haridas S."/>
            <person name="Albert R."/>
            <person name="Binder M."/>
            <person name="Bloem J."/>
            <person name="Labutti K."/>
            <person name="Salamov A."/>
            <person name="Andreopoulos B."/>
            <person name="Baker S."/>
            <person name="Barry K."/>
            <person name="Bills G."/>
            <person name="Bluhm B."/>
            <person name="Cannon C."/>
            <person name="Castanera R."/>
            <person name="Culley D."/>
            <person name="Daum C."/>
            <person name="Ezra D."/>
            <person name="Gonzalez J."/>
            <person name="Henrissat B."/>
            <person name="Kuo A."/>
            <person name="Liang C."/>
            <person name="Lipzen A."/>
            <person name="Lutzoni F."/>
            <person name="Magnuson J."/>
            <person name="Mondo S."/>
            <person name="Nolan M."/>
            <person name="Ohm R."/>
            <person name="Pangilinan J."/>
            <person name="Park H.-J."/>
            <person name="Ramirez L."/>
            <person name="Alfaro M."/>
            <person name="Sun H."/>
            <person name="Tritt A."/>
            <person name="Yoshinaga Y."/>
            <person name="Zwiers L.-H."/>
            <person name="Turgeon B."/>
            <person name="Goodwin S."/>
            <person name="Spatafora J."/>
            <person name="Crous P."/>
            <person name="Grigoriev I."/>
        </authorList>
    </citation>
    <scope>NUCLEOTIDE SEQUENCE</scope>
    <source>
        <strain evidence="4">CBS 113389</strain>
    </source>
</reference>
<evidence type="ECO:0000313" key="4">
    <source>
        <dbReference type="EMBL" id="KAF2483092.1"/>
    </source>
</evidence>
<dbReference type="Proteomes" id="UP000799767">
    <property type="component" value="Unassembled WGS sequence"/>
</dbReference>
<dbReference type="Gene3D" id="3.50.4.10">
    <property type="entry name" value="Hepatocyte Growth Factor"/>
    <property type="match status" value="1"/>
</dbReference>
<keyword evidence="2" id="KW-0732">Signal</keyword>
<sequence>MVQTISLGLLAFCALSQIASAAPAPVPNYTTVITKTVTFLGTHHQKPHTKTETVNSVVKTTSKTSPTESAKTKSTKTKTSSTTTASPSPTTGTCASIGSGSYTDSDGVSYTVACGTDFYGGDLTHVEGASFESCFAACDNTSGCVAFSWVGQNGTHVGPGDCYLKSTLEQGDSNSAVDGAYKNQ</sequence>
<evidence type="ECO:0000259" key="3">
    <source>
        <dbReference type="Pfam" id="PF14295"/>
    </source>
</evidence>
<dbReference type="InterPro" id="IPR003609">
    <property type="entry name" value="Pan_app"/>
</dbReference>
<feature type="compositionally biased region" description="Low complexity" evidence="1">
    <location>
        <begin position="52"/>
        <end position="69"/>
    </location>
</feature>
<proteinExistence type="predicted"/>
<gene>
    <name evidence="4" type="ORF">BDY17DRAFT_141246</name>
</gene>
<feature type="chain" id="PRO_5025570604" description="Apple domain-containing protein" evidence="2">
    <location>
        <begin position="22"/>
        <end position="184"/>
    </location>
</feature>
<organism evidence="4 5">
    <name type="scientific">Neohortaea acidophila</name>
    <dbReference type="NCBI Taxonomy" id="245834"/>
    <lineage>
        <taxon>Eukaryota</taxon>
        <taxon>Fungi</taxon>
        <taxon>Dikarya</taxon>
        <taxon>Ascomycota</taxon>
        <taxon>Pezizomycotina</taxon>
        <taxon>Dothideomycetes</taxon>
        <taxon>Dothideomycetidae</taxon>
        <taxon>Mycosphaerellales</taxon>
        <taxon>Teratosphaeriaceae</taxon>
        <taxon>Neohortaea</taxon>
    </lineage>
</organism>